<keyword evidence="1 2" id="KW-0238">DNA-binding</keyword>
<protein>
    <submittedName>
        <fullName evidence="5">Winged helix-turn-helix domain-containing protein</fullName>
    </submittedName>
</protein>
<dbReference type="InterPro" id="IPR036388">
    <property type="entry name" value="WH-like_DNA-bd_sf"/>
</dbReference>
<keyword evidence="6" id="KW-1185">Reference proteome</keyword>
<accession>A0ABY8BE10</accession>
<evidence type="ECO:0000256" key="3">
    <source>
        <dbReference type="SAM" id="Phobius"/>
    </source>
</evidence>
<dbReference type="InterPro" id="IPR049052">
    <property type="entry name" value="nSTAND1"/>
</dbReference>
<evidence type="ECO:0000259" key="4">
    <source>
        <dbReference type="PROSITE" id="PS51755"/>
    </source>
</evidence>
<dbReference type="SUPFAM" id="SSF48452">
    <property type="entry name" value="TPR-like"/>
    <property type="match status" value="1"/>
</dbReference>
<dbReference type="PANTHER" id="PTHR47691:SF3">
    <property type="entry name" value="HTH-TYPE TRANSCRIPTIONAL REGULATOR RV0890C-RELATED"/>
    <property type="match status" value="1"/>
</dbReference>
<dbReference type="CDD" id="cd00383">
    <property type="entry name" value="trans_reg_C"/>
    <property type="match status" value="1"/>
</dbReference>
<evidence type="ECO:0000313" key="6">
    <source>
        <dbReference type="Proteomes" id="UP001216510"/>
    </source>
</evidence>
<dbReference type="SUPFAM" id="SSF52540">
    <property type="entry name" value="P-loop containing nucleoside triphosphate hydrolases"/>
    <property type="match status" value="1"/>
</dbReference>
<dbReference type="Gene3D" id="1.25.40.10">
    <property type="entry name" value="Tetratricopeptide repeat domain"/>
    <property type="match status" value="1"/>
</dbReference>
<name>A0ABY8BE10_9BURK</name>
<reference evidence="5 6" key="1">
    <citation type="submission" date="2023-02" db="EMBL/GenBank/DDBJ databases">
        <title>Gemone sequence of Telluria chitinolytica ACM 3522T.</title>
        <authorList>
            <person name="Frediansyah A."/>
            <person name="Miess H."/>
            <person name="Gross H."/>
        </authorList>
    </citation>
    <scope>NUCLEOTIDE SEQUENCE [LARGE SCALE GENOMIC DNA]</scope>
    <source>
        <strain evidence="5 6">ACM 3522</strain>
    </source>
</reference>
<dbReference type="SUPFAM" id="SSF46894">
    <property type="entry name" value="C-terminal effector domain of the bipartite response regulators"/>
    <property type="match status" value="1"/>
</dbReference>
<dbReference type="PROSITE" id="PS51755">
    <property type="entry name" value="OMPR_PHOB"/>
    <property type="match status" value="1"/>
</dbReference>
<dbReference type="InterPro" id="IPR019734">
    <property type="entry name" value="TPR_rpt"/>
</dbReference>
<keyword evidence="3" id="KW-0472">Membrane</keyword>
<dbReference type="InterPro" id="IPR027417">
    <property type="entry name" value="P-loop_NTPase"/>
</dbReference>
<dbReference type="InterPro" id="IPR016032">
    <property type="entry name" value="Sig_transdc_resp-reg_C-effctor"/>
</dbReference>
<dbReference type="InterPro" id="IPR011990">
    <property type="entry name" value="TPR-like_helical_dom_sf"/>
</dbReference>
<dbReference type="Gene3D" id="1.10.10.10">
    <property type="entry name" value="Winged helix-like DNA-binding domain superfamily/Winged helix DNA-binding domain"/>
    <property type="match status" value="1"/>
</dbReference>
<evidence type="ECO:0000256" key="2">
    <source>
        <dbReference type="PROSITE-ProRule" id="PRU01091"/>
    </source>
</evidence>
<proteinExistence type="predicted"/>
<dbReference type="RefSeq" id="WP_277416822.1">
    <property type="nucleotide sequence ID" value="NZ_CP119083.1"/>
</dbReference>
<feature type="DNA-binding region" description="OmpR/PhoB-type" evidence="2">
    <location>
        <begin position="1"/>
        <end position="87"/>
    </location>
</feature>
<dbReference type="SMART" id="SM00862">
    <property type="entry name" value="Trans_reg_C"/>
    <property type="match status" value="1"/>
</dbReference>
<feature type="transmembrane region" description="Helical" evidence="3">
    <location>
        <begin position="558"/>
        <end position="579"/>
    </location>
</feature>
<sequence>MGGNSLSHGDARATLEPRAMDVLRYLCRHPGAVIPAEELLQKCWGTAELGDNPVHKAIAQLRRALGDSSTEPRYIETVRKRGYRAIASVVEAADHAETWHGGSPFRGLEAFQESHAAIFFGRVQATQRLRDLVLAQVAGGCPMALVLGPSGSGKTSLVRAGLLPALADAGPVALSCVLHMDCADLGGGGLFEALAAVLLDAELADARCFEGSSADALARRLREEPQAVAAELDSQGLPRIGVFIDRLEAVFRAPATSDADRAQFVAVLEQLARAGVLVILACRNDFYPALIALPELMALKGRGGHFDVEPPGGADIAQMVRQPARAAQLAFEHDAATGASLDDVLCDAARASPDALPLLQYCLDELYRQRGDDGTLKFDVFRQLGGIEGALGVRAEQVVARLPAAQQAALPHVLSLLVNIGETQGAITARRTPWAALDSEAKREVVRALVEARLFVSELTGDVPTFGVAHEALLRRWPRVVEWIERHRQALQIRTRVATQAERWMAAGRPRDLLLPAGIQVTQATSLLALDGFSLAPHEKAYVTTSLRGAKLGERLRIAAMTIIVLLALLAIGLGLLASQTRDEAERKRADAENLMSFMLGDFVDKLKPLGRLDLLSDVSGKALSFLAAREREDDNHHEAMQRAKSLQLIAEVNIARANAAAALEALTASGDILQRQLQRFPGDPAVLKATGANAFWIGQIYYDRRDWAGSMRHMTHYRTLAERLVVADRQSVDSLLELSYAHNSLGSAALKQGELVQAAAAFSKAAELKRIVIRREPGNTARIVDLANSVSWLASTIVKRGELKKALALFHDEEMLMEGVHREHSGNAVWTQRLAFALWRQAELKQALGQVKEAREFYERAEAHLAEIGRQDPSNRSWQKSLHAVRLKRLDMSIDTDAGQVLVTAEALLPAIDELVKLDPKRHDLKQLALKARMIIAESRLRMGKPAAAQENLIPLLAAAAQVQAAAPADPSLRSVIAQLHLLDARIWKQLGNAEKAATRCRSAKALVADNRHSADYTMLVPFVEATICLGLKAEAEKQVALLRGIGYQDRKYLTSITTNQGTEK</sequence>
<organism evidence="5 6">
    <name type="scientific">Pseudoduganella chitinolytica</name>
    <dbReference type="NCBI Taxonomy" id="34070"/>
    <lineage>
        <taxon>Bacteria</taxon>
        <taxon>Pseudomonadati</taxon>
        <taxon>Pseudomonadota</taxon>
        <taxon>Betaproteobacteria</taxon>
        <taxon>Burkholderiales</taxon>
        <taxon>Oxalobacteraceae</taxon>
        <taxon>Telluria group</taxon>
        <taxon>Pseudoduganella</taxon>
    </lineage>
</organism>
<dbReference type="Gene3D" id="3.40.50.300">
    <property type="entry name" value="P-loop containing nucleotide triphosphate hydrolases"/>
    <property type="match status" value="1"/>
</dbReference>
<keyword evidence="3" id="KW-1133">Transmembrane helix</keyword>
<dbReference type="Proteomes" id="UP001216510">
    <property type="component" value="Chromosome"/>
</dbReference>
<dbReference type="Pfam" id="PF00486">
    <property type="entry name" value="Trans_reg_C"/>
    <property type="match status" value="1"/>
</dbReference>
<dbReference type="SMART" id="SM00028">
    <property type="entry name" value="TPR"/>
    <property type="match status" value="3"/>
</dbReference>
<dbReference type="Pfam" id="PF20703">
    <property type="entry name" value="nSTAND1"/>
    <property type="match status" value="1"/>
</dbReference>
<feature type="domain" description="OmpR/PhoB-type" evidence="4">
    <location>
        <begin position="1"/>
        <end position="87"/>
    </location>
</feature>
<evidence type="ECO:0000256" key="1">
    <source>
        <dbReference type="ARBA" id="ARBA00023125"/>
    </source>
</evidence>
<dbReference type="PANTHER" id="PTHR47691">
    <property type="entry name" value="REGULATOR-RELATED"/>
    <property type="match status" value="1"/>
</dbReference>
<evidence type="ECO:0000313" key="5">
    <source>
        <dbReference type="EMBL" id="WEF34142.1"/>
    </source>
</evidence>
<dbReference type="InterPro" id="IPR001867">
    <property type="entry name" value="OmpR/PhoB-type_DNA-bd"/>
</dbReference>
<gene>
    <name evidence="5" type="ORF">PX653_05060</name>
</gene>
<dbReference type="EMBL" id="CP119083">
    <property type="protein sequence ID" value="WEF34142.1"/>
    <property type="molecule type" value="Genomic_DNA"/>
</dbReference>
<keyword evidence="3" id="KW-0812">Transmembrane</keyword>